<evidence type="ECO:0000256" key="1">
    <source>
        <dbReference type="SAM" id="Phobius"/>
    </source>
</evidence>
<feature type="transmembrane region" description="Helical" evidence="1">
    <location>
        <begin position="230"/>
        <end position="250"/>
    </location>
</feature>
<gene>
    <name evidence="2" type="ORF">LMG27198_38820</name>
</gene>
<keyword evidence="1" id="KW-0472">Membrane</keyword>
<keyword evidence="1" id="KW-1133">Transmembrane helix</keyword>
<keyword evidence="3" id="KW-1185">Reference proteome</keyword>
<feature type="transmembrane region" description="Helical" evidence="1">
    <location>
        <begin position="95"/>
        <end position="115"/>
    </location>
</feature>
<accession>A0A9W6GXY8</accession>
<dbReference type="Proteomes" id="UP001144323">
    <property type="component" value="Unassembled WGS sequence"/>
</dbReference>
<organism evidence="2 3">
    <name type="scientific">Methylocystis echinoides</name>
    <dbReference type="NCBI Taxonomy" id="29468"/>
    <lineage>
        <taxon>Bacteria</taxon>
        <taxon>Pseudomonadati</taxon>
        <taxon>Pseudomonadota</taxon>
        <taxon>Alphaproteobacteria</taxon>
        <taxon>Hyphomicrobiales</taxon>
        <taxon>Methylocystaceae</taxon>
        <taxon>Methylocystis</taxon>
    </lineage>
</organism>
<comment type="caution">
    <text evidence="2">The sequence shown here is derived from an EMBL/GenBank/DDBJ whole genome shotgun (WGS) entry which is preliminary data.</text>
</comment>
<sequence>MLGAVVGVVMRAVTEAQPSEKPATRSYHADKPTGLSGAAALLAASVLADSALEHYRGSFENPAMVAPLISSALTLGSSAGRIFSLSRTRPSRQKAFVLSIAVGAAGLGFHIYNVFKRPGGLSWLNLFYGAPVGAPAALSISGWLGLAAERLAAQAAPAPRFFGLPAGRVLAAFTSLALIGDVAEVALFHFRGAFQNPFMYAPLALPPIAAGLLAKAAVAPIAKTHLLTRAWLWTTFLLGMAGTGFHAYGVSRAMGGWRNWSQNLIDGPPLPAPPSFSALSVAGLAALSLIEREAHAGDRQGR</sequence>
<protein>
    <submittedName>
        <fullName evidence="2">Uncharacterized protein</fullName>
    </submittedName>
</protein>
<feature type="transmembrane region" description="Helical" evidence="1">
    <location>
        <begin position="270"/>
        <end position="290"/>
    </location>
</feature>
<dbReference type="AlphaFoldDB" id="A0A9W6GXY8"/>
<dbReference type="EMBL" id="BSEC01000001">
    <property type="protein sequence ID" value="GLI94890.1"/>
    <property type="molecule type" value="Genomic_DNA"/>
</dbReference>
<evidence type="ECO:0000313" key="3">
    <source>
        <dbReference type="Proteomes" id="UP001144323"/>
    </source>
</evidence>
<feature type="transmembrane region" description="Helical" evidence="1">
    <location>
        <begin position="169"/>
        <end position="192"/>
    </location>
</feature>
<reference evidence="2" key="1">
    <citation type="journal article" date="2023" name="Int. J. Syst. Evol. Microbiol.">
        <title>Methylocystis iwaonis sp. nov., a type II methane-oxidizing bacterium from surface soil of a rice paddy field in Japan, and emended description of the genus Methylocystis (ex Whittenbury et al. 1970) Bowman et al. 1993.</title>
        <authorList>
            <person name="Kaise H."/>
            <person name="Sawadogo J.B."/>
            <person name="Alam M.S."/>
            <person name="Ueno C."/>
            <person name="Dianou D."/>
            <person name="Shinjo R."/>
            <person name="Asakawa S."/>
        </authorList>
    </citation>
    <scope>NUCLEOTIDE SEQUENCE</scope>
    <source>
        <strain evidence="2">LMG27198</strain>
    </source>
</reference>
<feature type="transmembrane region" description="Helical" evidence="1">
    <location>
        <begin position="198"/>
        <end position="218"/>
    </location>
</feature>
<feature type="transmembrane region" description="Helical" evidence="1">
    <location>
        <begin position="127"/>
        <end position="148"/>
    </location>
</feature>
<proteinExistence type="predicted"/>
<keyword evidence="1" id="KW-0812">Transmembrane</keyword>
<evidence type="ECO:0000313" key="2">
    <source>
        <dbReference type="EMBL" id="GLI94890.1"/>
    </source>
</evidence>
<name>A0A9W6GXY8_9HYPH</name>